<dbReference type="PANTHER" id="PTHR33393">
    <property type="entry name" value="POLYGLUTAMINE SYNTHESIS ACCESSORY PROTEIN RV0574C-RELATED"/>
    <property type="match status" value="1"/>
</dbReference>
<gene>
    <name evidence="5" type="ORF">AFR_41605</name>
</gene>
<feature type="compositionally biased region" description="Polar residues" evidence="2">
    <location>
        <begin position="1"/>
        <end position="21"/>
    </location>
</feature>
<dbReference type="SUPFAM" id="SSF56300">
    <property type="entry name" value="Metallo-dependent phosphatases"/>
    <property type="match status" value="1"/>
</dbReference>
<accession>U5WEZ5</accession>
<evidence type="ECO:0000259" key="4">
    <source>
        <dbReference type="SMART" id="SM00854"/>
    </source>
</evidence>
<dbReference type="eggNOG" id="COG2843">
    <property type="taxonomic scope" value="Bacteria"/>
</dbReference>
<keyword evidence="3" id="KW-0812">Transmembrane</keyword>
<keyword evidence="3" id="KW-0472">Membrane</keyword>
<evidence type="ECO:0000313" key="6">
    <source>
        <dbReference type="Proteomes" id="UP000017746"/>
    </source>
</evidence>
<dbReference type="Pfam" id="PF09587">
    <property type="entry name" value="PGA_cap"/>
    <property type="match status" value="1"/>
</dbReference>
<dbReference type="PATRIC" id="fig|1246995.3.peg.8419"/>
<dbReference type="InterPro" id="IPR019079">
    <property type="entry name" value="Capsule_synth_CapA"/>
</dbReference>
<dbReference type="STRING" id="1246995.AFR_41605"/>
<proteinExistence type="inferred from homology"/>
<dbReference type="SMART" id="SM00854">
    <property type="entry name" value="PGA_cap"/>
    <property type="match status" value="1"/>
</dbReference>
<feature type="region of interest" description="Disordered" evidence="2">
    <location>
        <begin position="1"/>
        <end position="26"/>
    </location>
</feature>
<evidence type="ECO:0000256" key="3">
    <source>
        <dbReference type="SAM" id="Phobius"/>
    </source>
</evidence>
<dbReference type="KEGG" id="afs:AFR_41605"/>
<evidence type="ECO:0000313" key="5">
    <source>
        <dbReference type="EMBL" id="AGZ46575.1"/>
    </source>
</evidence>
<feature type="domain" description="Capsule synthesis protein CapA" evidence="4">
    <location>
        <begin position="92"/>
        <end position="331"/>
    </location>
</feature>
<evidence type="ECO:0000256" key="2">
    <source>
        <dbReference type="SAM" id="MobiDB-lite"/>
    </source>
</evidence>
<dbReference type="HOGENOM" id="CLU_038823_1_1_11"/>
<comment type="similarity">
    <text evidence="1">Belongs to the CapA family.</text>
</comment>
<dbReference type="Gene3D" id="3.60.21.10">
    <property type="match status" value="1"/>
</dbReference>
<dbReference type="InterPro" id="IPR029052">
    <property type="entry name" value="Metallo-depent_PP-like"/>
</dbReference>
<sequence>MTGRSTVATACRPTVSSSSMNAHPPQRHRGLFGRPVLTATIAIAVLAGAGLGGVALADRGSDTPPAPVWKLPQAAPATAPELESAPVGETITFSATGDIIMGSAPGKLPANDGQGFFDSVKEGLKSDLVMGNLEQPLTGDTGTSKCGTPPRANCFAFRSPPSYAGHLADAGFELLNTANNHSKDYGSQGYRNTVDALEGAGLKHTGAQDQITVVEVKGVKVAVVGFSPYAGANNLNDLSAARAVIKKAAGRADLVVVQVHMGAEGSGMGHVKPGTETFFGENRGDPIKFSKAVIDAGADVVVGHGPHVLRGMQFYQGKLIAYSLGNFAGGGNTLSSGGVLKYGGILHVSLHQDGSYAGGKFLSTYLNSTGKPTRDSKNERGLARVRELSTADFGDTAATIGEDGSIAPPA</sequence>
<dbReference type="EMBL" id="CP006272">
    <property type="protein sequence ID" value="AGZ46575.1"/>
    <property type="molecule type" value="Genomic_DNA"/>
</dbReference>
<keyword evidence="3" id="KW-1133">Transmembrane helix</keyword>
<keyword evidence="6" id="KW-1185">Reference proteome</keyword>
<dbReference type="CDD" id="cd07381">
    <property type="entry name" value="MPP_CapA"/>
    <property type="match status" value="1"/>
</dbReference>
<dbReference type="InterPro" id="IPR052169">
    <property type="entry name" value="CW_Biosynth-Accessory"/>
</dbReference>
<dbReference type="PANTHER" id="PTHR33393:SF11">
    <property type="entry name" value="POLYGLUTAMINE SYNTHESIS ACCESSORY PROTEIN RV0574C-RELATED"/>
    <property type="match status" value="1"/>
</dbReference>
<organism evidence="5 6">
    <name type="scientific">Actinoplanes friuliensis DSM 7358</name>
    <dbReference type="NCBI Taxonomy" id="1246995"/>
    <lineage>
        <taxon>Bacteria</taxon>
        <taxon>Bacillati</taxon>
        <taxon>Actinomycetota</taxon>
        <taxon>Actinomycetes</taxon>
        <taxon>Micromonosporales</taxon>
        <taxon>Micromonosporaceae</taxon>
        <taxon>Actinoplanes</taxon>
    </lineage>
</organism>
<name>U5WEZ5_9ACTN</name>
<evidence type="ECO:0000256" key="1">
    <source>
        <dbReference type="ARBA" id="ARBA00005662"/>
    </source>
</evidence>
<reference evidence="5 6" key="1">
    <citation type="journal article" date="2014" name="J. Biotechnol.">
        <title>Complete genome sequence of the actinobacterium Actinoplanes friuliensis HAG 010964, producer of the lipopeptide antibiotic friulimycin.</title>
        <authorList>
            <person name="Ruckert C."/>
            <person name="Szczepanowski R."/>
            <person name="Albersmeier A."/>
            <person name="Goesmann A."/>
            <person name="Fischer N."/>
            <person name="Steinkamper A."/>
            <person name="Puhler A."/>
            <person name="Biener R."/>
            <person name="Schwartz D."/>
            <person name="Kalinowski J."/>
        </authorList>
    </citation>
    <scope>NUCLEOTIDE SEQUENCE [LARGE SCALE GENOMIC DNA]</scope>
    <source>
        <strain evidence="5 6">DSM 7358</strain>
    </source>
</reference>
<dbReference type="AlphaFoldDB" id="U5WEZ5"/>
<protein>
    <submittedName>
        <fullName evidence="5">Putative capsule synthesis protein</fullName>
    </submittedName>
</protein>
<dbReference type="Proteomes" id="UP000017746">
    <property type="component" value="Chromosome"/>
</dbReference>
<feature type="transmembrane region" description="Helical" evidence="3">
    <location>
        <begin position="36"/>
        <end position="57"/>
    </location>
</feature>